<evidence type="ECO:0000313" key="1">
    <source>
        <dbReference type="EMBL" id="KAJ9078897.1"/>
    </source>
</evidence>
<accession>A0ACC2TWL6</accession>
<keyword evidence="2" id="KW-1185">Reference proteome</keyword>
<name>A0ACC2TWL6_9FUNG</name>
<sequence length="92" mass="10447">MAPSPEEVTDRTELSNGKAKILINFIKSNTEKNDPDHLLAKGIEKRIRDGHPNWEESQALKQVYHTVLTTSRKKAPKFEAEYEFFCSAAEGN</sequence>
<protein>
    <submittedName>
        <fullName evidence="1">Uncharacterized protein</fullName>
    </submittedName>
</protein>
<gene>
    <name evidence="1" type="ORF">DSO57_1002133</name>
</gene>
<comment type="caution">
    <text evidence="1">The sequence shown here is derived from an EMBL/GenBank/DDBJ whole genome shotgun (WGS) entry which is preliminary data.</text>
</comment>
<dbReference type="EMBL" id="QTSX02002134">
    <property type="protein sequence ID" value="KAJ9078897.1"/>
    <property type="molecule type" value="Genomic_DNA"/>
</dbReference>
<reference evidence="1" key="1">
    <citation type="submission" date="2022-04" db="EMBL/GenBank/DDBJ databases">
        <title>Genome of the entomopathogenic fungus Entomophthora muscae.</title>
        <authorList>
            <person name="Elya C."/>
            <person name="Lovett B.R."/>
            <person name="Lee E."/>
            <person name="Macias A.M."/>
            <person name="Hajek A.E."/>
            <person name="De Bivort B.L."/>
            <person name="Kasson M.T."/>
            <person name="De Fine Licht H.H."/>
            <person name="Stajich J.E."/>
        </authorList>
    </citation>
    <scope>NUCLEOTIDE SEQUENCE</scope>
    <source>
        <strain evidence="1">Berkeley</strain>
    </source>
</reference>
<proteinExistence type="predicted"/>
<dbReference type="Proteomes" id="UP001165960">
    <property type="component" value="Unassembled WGS sequence"/>
</dbReference>
<evidence type="ECO:0000313" key="2">
    <source>
        <dbReference type="Proteomes" id="UP001165960"/>
    </source>
</evidence>
<organism evidence="1 2">
    <name type="scientific">Entomophthora muscae</name>
    <dbReference type="NCBI Taxonomy" id="34485"/>
    <lineage>
        <taxon>Eukaryota</taxon>
        <taxon>Fungi</taxon>
        <taxon>Fungi incertae sedis</taxon>
        <taxon>Zoopagomycota</taxon>
        <taxon>Entomophthoromycotina</taxon>
        <taxon>Entomophthoromycetes</taxon>
        <taxon>Entomophthorales</taxon>
        <taxon>Entomophthoraceae</taxon>
        <taxon>Entomophthora</taxon>
    </lineage>
</organism>